<name>A0A7D5PCP3_9EURY</name>
<feature type="transmembrane region" description="Helical" evidence="1">
    <location>
        <begin position="85"/>
        <end position="109"/>
    </location>
</feature>
<feature type="transmembrane region" description="Helical" evidence="1">
    <location>
        <begin position="215"/>
        <end position="233"/>
    </location>
</feature>
<feature type="transmembrane region" description="Helical" evidence="1">
    <location>
        <begin position="156"/>
        <end position="178"/>
    </location>
</feature>
<dbReference type="KEGG" id="hrr:HZS55_20225"/>
<keyword evidence="1" id="KW-0472">Membrane</keyword>
<feature type="transmembrane region" description="Helical" evidence="1">
    <location>
        <begin position="57"/>
        <end position="79"/>
    </location>
</feature>
<dbReference type="EMBL" id="CP058910">
    <property type="protein sequence ID" value="QLH79479.1"/>
    <property type="molecule type" value="Genomic_DNA"/>
</dbReference>
<keyword evidence="1" id="KW-1133">Transmembrane helix</keyword>
<accession>A0A7D5PCP3</accession>
<evidence type="ECO:0000313" key="2">
    <source>
        <dbReference type="EMBL" id="QLH79479.1"/>
    </source>
</evidence>
<keyword evidence="1" id="KW-0812">Transmembrane</keyword>
<dbReference type="Proteomes" id="UP000509667">
    <property type="component" value="Chromosome"/>
</dbReference>
<evidence type="ECO:0000256" key="1">
    <source>
        <dbReference type="SAM" id="Phobius"/>
    </source>
</evidence>
<sequence>MTGVVVGAGAIDRPLQIGVLLDFPPLLAPATIGVGILLLTVWFVADRLLPALGLDGGPASETVLVATLVVGLFTTALGAAATTDAVWAVALLLFLVGRGVEGAVFVRLLRKLAAYARKAALWLLGLLDRGGARGRSSGGGARRAARSFAEKLVRKLLYRLVALGFLLVAVGATVVLAATAVDFGGYTIPQVYALVVGTSALFALAWNIRPALDRLGPLPFGGVICCVVGAEVYNFPTVGLAPTAVQNALEAGDRLIAVSFLDFGDVPTELAVVVVGIGAYVLGAAFAAIVVVKNDRRTARR</sequence>
<evidence type="ECO:0000313" key="3">
    <source>
        <dbReference type="Proteomes" id="UP000509667"/>
    </source>
</evidence>
<feature type="transmembrane region" description="Helical" evidence="1">
    <location>
        <begin position="26"/>
        <end position="45"/>
    </location>
</feature>
<dbReference type="RefSeq" id="WP_179909345.1">
    <property type="nucleotide sequence ID" value="NZ_CP058910.1"/>
</dbReference>
<dbReference type="GeneID" id="56080242"/>
<feature type="transmembrane region" description="Helical" evidence="1">
    <location>
        <begin position="270"/>
        <end position="292"/>
    </location>
</feature>
<gene>
    <name evidence="2" type="ORF">HZS55_20225</name>
</gene>
<reference evidence="2 3" key="1">
    <citation type="submission" date="2020-07" db="EMBL/GenBank/DDBJ databases">
        <title>Halosimplex pelagicum sp. nov. and Halosimplex rubrum sp. nov., isolated from salted brown alga Laminaria, and emended description of the genus Halosimplex.</title>
        <authorList>
            <person name="Cui H."/>
        </authorList>
    </citation>
    <scope>NUCLEOTIDE SEQUENCE [LARGE SCALE GENOMIC DNA]</scope>
    <source>
        <strain evidence="2 3">R27</strain>
    </source>
</reference>
<keyword evidence="3" id="KW-1185">Reference proteome</keyword>
<feature type="transmembrane region" description="Helical" evidence="1">
    <location>
        <begin position="190"/>
        <end position="208"/>
    </location>
</feature>
<organism evidence="2 3">
    <name type="scientific">Halosimplex rubrum</name>
    <dbReference type="NCBI Taxonomy" id="869889"/>
    <lineage>
        <taxon>Archaea</taxon>
        <taxon>Methanobacteriati</taxon>
        <taxon>Methanobacteriota</taxon>
        <taxon>Stenosarchaea group</taxon>
        <taxon>Halobacteria</taxon>
        <taxon>Halobacteriales</taxon>
        <taxon>Haloarculaceae</taxon>
        <taxon>Halosimplex</taxon>
    </lineage>
</organism>
<protein>
    <submittedName>
        <fullName evidence="2">Uncharacterized protein</fullName>
    </submittedName>
</protein>
<dbReference type="AlphaFoldDB" id="A0A7D5PCP3"/>
<proteinExistence type="predicted"/>